<dbReference type="PANTHER" id="PTHR10429:SF0">
    <property type="entry name" value="DNA-3-METHYLADENINE GLYCOSYLASE"/>
    <property type="match status" value="1"/>
</dbReference>
<dbReference type="GO" id="GO:0003677">
    <property type="term" value="F:DNA binding"/>
    <property type="evidence" value="ECO:0007669"/>
    <property type="project" value="InterPro"/>
</dbReference>
<name>A0A261ETP3_9BIFI</name>
<evidence type="ECO:0000313" key="7">
    <source>
        <dbReference type="Proteomes" id="UP000216004"/>
    </source>
</evidence>
<keyword evidence="3 5" id="KW-0378">Hydrolase</keyword>
<dbReference type="AlphaFoldDB" id="A0A261ETP3"/>
<reference evidence="6 7" key="1">
    <citation type="journal article" date="2017" name="BMC Genomics">
        <title>Comparative genomic and phylogenomic analyses of the Bifidobacteriaceae family.</title>
        <authorList>
            <person name="Lugli G.A."/>
            <person name="Milani C."/>
            <person name="Turroni F."/>
            <person name="Duranti S."/>
            <person name="Mancabelli L."/>
            <person name="Mangifesta M."/>
            <person name="Ferrario C."/>
            <person name="Modesto M."/>
            <person name="Mattarelli P."/>
            <person name="Jiri K."/>
            <person name="van Sinderen D."/>
            <person name="Ventura M."/>
        </authorList>
    </citation>
    <scope>NUCLEOTIDE SEQUENCE [LARGE SCALE GENOMIC DNA]</scope>
    <source>
        <strain evidence="6 7">DSM 22924</strain>
    </source>
</reference>
<dbReference type="CDD" id="cd00540">
    <property type="entry name" value="AAG"/>
    <property type="match status" value="1"/>
</dbReference>
<dbReference type="Pfam" id="PF02245">
    <property type="entry name" value="Pur_DNA_glyco"/>
    <property type="match status" value="1"/>
</dbReference>
<dbReference type="InterPro" id="IPR011034">
    <property type="entry name" value="Formyl_transferase-like_C_sf"/>
</dbReference>
<dbReference type="HAMAP" id="MF_00527">
    <property type="entry name" value="3MGH"/>
    <property type="match status" value="1"/>
</dbReference>
<keyword evidence="4 5" id="KW-0234">DNA repair</keyword>
<proteinExistence type="inferred from homology"/>
<sequence length="198" mass="22028">MRVCTISTISDFPDFLDAHVEQVAQRLLGCLMVRSYEDGSQSIVRIVETEAYDQEDPASHAFHGMSARNRTLFGPSGRLYVYFTYGMHYCCNVSCDREGYGAGVLIRAAEPVEGINILQAHRKGKHSDTNLTNGPAKLCQAIAVDSKLDGHDLRQAPLRLVYGRLHSQERIEATPRIGISKAKDTLRRFIIAGNPYIS</sequence>
<dbReference type="Proteomes" id="UP000216004">
    <property type="component" value="Unassembled WGS sequence"/>
</dbReference>
<dbReference type="EMBL" id="MWWS01000004">
    <property type="protein sequence ID" value="OZG50195.1"/>
    <property type="molecule type" value="Genomic_DNA"/>
</dbReference>
<dbReference type="NCBIfam" id="NF002003">
    <property type="entry name" value="PRK00802.1-3"/>
    <property type="match status" value="1"/>
</dbReference>
<keyword evidence="2 5" id="KW-0227">DNA damage</keyword>
<accession>A0A261ETP3</accession>
<comment type="caution">
    <text evidence="6">The sequence shown here is derived from an EMBL/GenBank/DDBJ whole genome shotgun (WGS) entry which is preliminary data.</text>
</comment>
<dbReference type="InterPro" id="IPR003180">
    <property type="entry name" value="MPG"/>
</dbReference>
<dbReference type="EC" id="3.2.2.-" evidence="5"/>
<evidence type="ECO:0000256" key="1">
    <source>
        <dbReference type="ARBA" id="ARBA00009232"/>
    </source>
</evidence>
<keyword evidence="7" id="KW-1185">Reference proteome</keyword>
<gene>
    <name evidence="6" type="ORF">BOCO_0712</name>
</gene>
<organism evidence="6 7">
    <name type="scientific">Bombiscardovia coagulans</name>
    <dbReference type="NCBI Taxonomy" id="686666"/>
    <lineage>
        <taxon>Bacteria</taxon>
        <taxon>Bacillati</taxon>
        <taxon>Actinomycetota</taxon>
        <taxon>Actinomycetes</taxon>
        <taxon>Bifidobacteriales</taxon>
        <taxon>Bifidobacteriaceae</taxon>
        <taxon>Bombiscardovia</taxon>
    </lineage>
</organism>
<dbReference type="OrthoDB" id="9794313at2"/>
<dbReference type="FunFam" id="3.10.300.10:FF:000001">
    <property type="entry name" value="Putative 3-methyladenine DNA glycosylase"/>
    <property type="match status" value="1"/>
</dbReference>
<dbReference type="GO" id="GO:0006284">
    <property type="term" value="P:base-excision repair"/>
    <property type="evidence" value="ECO:0007669"/>
    <property type="project" value="InterPro"/>
</dbReference>
<dbReference type="GO" id="GO:0003905">
    <property type="term" value="F:alkylbase DNA N-glycosylase activity"/>
    <property type="evidence" value="ECO:0007669"/>
    <property type="project" value="InterPro"/>
</dbReference>
<comment type="similarity">
    <text evidence="1 5">Belongs to the DNA glycosylase MPG family.</text>
</comment>
<evidence type="ECO:0000256" key="3">
    <source>
        <dbReference type="ARBA" id="ARBA00022801"/>
    </source>
</evidence>
<dbReference type="PANTHER" id="PTHR10429">
    <property type="entry name" value="DNA-3-METHYLADENINE GLYCOSYLASE"/>
    <property type="match status" value="1"/>
</dbReference>
<dbReference type="NCBIfam" id="TIGR00567">
    <property type="entry name" value="3mg"/>
    <property type="match status" value="1"/>
</dbReference>
<evidence type="ECO:0000256" key="2">
    <source>
        <dbReference type="ARBA" id="ARBA00022763"/>
    </source>
</evidence>
<evidence type="ECO:0000256" key="5">
    <source>
        <dbReference type="HAMAP-Rule" id="MF_00527"/>
    </source>
</evidence>
<dbReference type="Gene3D" id="3.10.300.10">
    <property type="entry name" value="Methylpurine-DNA glycosylase (MPG)"/>
    <property type="match status" value="1"/>
</dbReference>
<dbReference type="SUPFAM" id="SSF50486">
    <property type="entry name" value="FMT C-terminal domain-like"/>
    <property type="match status" value="1"/>
</dbReference>
<evidence type="ECO:0000313" key="6">
    <source>
        <dbReference type="EMBL" id="OZG50195.1"/>
    </source>
</evidence>
<dbReference type="InterPro" id="IPR036995">
    <property type="entry name" value="MPG_sf"/>
</dbReference>
<evidence type="ECO:0000256" key="4">
    <source>
        <dbReference type="ARBA" id="ARBA00023204"/>
    </source>
</evidence>
<dbReference type="RefSeq" id="WP_094722705.1">
    <property type="nucleotide sequence ID" value="NZ_MWWS01000004.1"/>
</dbReference>
<protein>
    <recommendedName>
        <fullName evidence="5">Putative 3-methyladenine DNA glycosylase</fullName>
        <ecNumber evidence="5">3.2.2.-</ecNumber>
    </recommendedName>
</protein>